<keyword evidence="6 8" id="KW-0288">FMN</keyword>
<dbReference type="OrthoDB" id="359268at2"/>
<evidence type="ECO:0000256" key="4">
    <source>
        <dbReference type="ARBA" id="ARBA00022448"/>
    </source>
</evidence>
<dbReference type="Pfam" id="PF00258">
    <property type="entry name" value="Flavodoxin_1"/>
    <property type="match status" value="1"/>
</dbReference>
<evidence type="ECO:0000259" key="9">
    <source>
        <dbReference type="PROSITE" id="PS50902"/>
    </source>
</evidence>
<evidence type="ECO:0000256" key="3">
    <source>
        <dbReference type="ARBA" id="ARBA00005267"/>
    </source>
</evidence>
<evidence type="ECO:0000313" key="10">
    <source>
        <dbReference type="EMBL" id="SIS51770.1"/>
    </source>
</evidence>
<dbReference type="NCBIfam" id="TIGR01752">
    <property type="entry name" value="flav_long"/>
    <property type="match status" value="1"/>
</dbReference>
<evidence type="ECO:0000256" key="6">
    <source>
        <dbReference type="ARBA" id="ARBA00022643"/>
    </source>
</evidence>
<keyword evidence="11" id="KW-1185">Reference proteome</keyword>
<comment type="similarity">
    <text evidence="3 8">Belongs to the flavodoxin family.</text>
</comment>
<proteinExistence type="inferred from homology"/>
<dbReference type="PIRSF" id="PIRSF038996">
    <property type="entry name" value="FldA"/>
    <property type="match status" value="1"/>
</dbReference>
<dbReference type="InterPro" id="IPR029039">
    <property type="entry name" value="Flavoprotein-like_sf"/>
</dbReference>
<dbReference type="PANTHER" id="PTHR42809:SF3">
    <property type="entry name" value="FLAVODOXIN 2"/>
    <property type="match status" value="1"/>
</dbReference>
<name>A0A1N7JR11_9GAMM</name>
<dbReference type="EMBL" id="FTOH01000002">
    <property type="protein sequence ID" value="SIS51770.1"/>
    <property type="molecule type" value="Genomic_DNA"/>
</dbReference>
<dbReference type="Proteomes" id="UP000185639">
    <property type="component" value="Unassembled WGS sequence"/>
</dbReference>
<accession>A0A1N7JR11</accession>
<dbReference type="InterPro" id="IPR010086">
    <property type="entry name" value="Flavodoxin_lc"/>
</dbReference>
<dbReference type="PROSITE" id="PS50902">
    <property type="entry name" value="FLAVODOXIN_LIKE"/>
    <property type="match status" value="1"/>
</dbReference>
<evidence type="ECO:0000256" key="7">
    <source>
        <dbReference type="ARBA" id="ARBA00022982"/>
    </source>
</evidence>
<dbReference type="InterPro" id="IPR008254">
    <property type="entry name" value="Flavodoxin/NO_synth"/>
</dbReference>
<keyword evidence="7 8" id="KW-0249">Electron transport</keyword>
<evidence type="ECO:0000256" key="8">
    <source>
        <dbReference type="PIRNR" id="PIRNR038996"/>
    </source>
</evidence>
<evidence type="ECO:0000256" key="5">
    <source>
        <dbReference type="ARBA" id="ARBA00022630"/>
    </source>
</evidence>
<dbReference type="STRING" id="484498.SAMN05421686_102156"/>
<protein>
    <recommendedName>
        <fullName evidence="8">Flavodoxin</fullName>
    </recommendedName>
</protein>
<feature type="domain" description="Flavodoxin-like" evidence="9">
    <location>
        <begin position="10"/>
        <end position="174"/>
    </location>
</feature>
<dbReference type="PROSITE" id="PS00201">
    <property type="entry name" value="FLAVODOXIN"/>
    <property type="match status" value="1"/>
</dbReference>
<dbReference type="PANTHER" id="PTHR42809">
    <property type="entry name" value="FLAVODOXIN 2"/>
    <property type="match status" value="1"/>
</dbReference>
<keyword evidence="4 8" id="KW-0813">Transport</keyword>
<reference evidence="11" key="1">
    <citation type="submission" date="2017-01" db="EMBL/GenBank/DDBJ databases">
        <authorList>
            <person name="Varghese N."/>
            <person name="Submissions S."/>
        </authorList>
    </citation>
    <scope>NUCLEOTIDE SEQUENCE [LARGE SCALE GENOMIC DNA]</scope>
    <source>
        <strain evidence="11">DSM 24913</strain>
    </source>
</reference>
<dbReference type="AlphaFoldDB" id="A0A1N7JR11"/>
<dbReference type="SUPFAM" id="SSF52218">
    <property type="entry name" value="Flavoproteins"/>
    <property type="match status" value="1"/>
</dbReference>
<dbReference type="InterPro" id="IPR001226">
    <property type="entry name" value="Flavodoxin_CS"/>
</dbReference>
<dbReference type="GO" id="GO:0009055">
    <property type="term" value="F:electron transfer activity"/>
    <property type="evidence" value="ECO:0007669"/>
    <property type="project" value="UniProtKB-UniRule"/>
</dbReference>
<evidence type="ECO:0000313" key="11">
    <source>
        <dbReference type="Proteomes" id="UP000185639"/>
    </source>
</evidence>
<sequence length="183" mass="20126">MGSTLSQASVGIVFGTDTGNTEDVAEKISEQLQSAGILAELINITDAEPEQLQGYDLTIMGIPTWDFGGIQVDWEDVEDMIQALDMSGKTVALYGLGDQFGYGDFFLDAMGWLQEHLQKAGARFIGYWPTEGYEFEASRAVNEDKTLFCGLAIDEDQQFELTDARVEKWVAQIISEYDALAAA</sequence>
<gene>
    <name evidence="10" type="ORF">SAMN05421686_102156</name>
</gene>
<dbReference type="InterPro" id="IPR050619">
    <property type="entry name" value="Flavodoxin"/>
</dbReference>
<evidence type="ECO:0000256" key="1">
    <source>
        <dbReference type="ARBA" id="ARBA00001917"/>
    </source>
</evidence>
<comment type="function">
    <text evidence="2 8">Low-potential electron donor to a number of redox enzymes.</text>
</comment>
<dbReference type="Gene3D" id="3.40.50.360">
    <property type="match status" value="1"/>
</dbReference>
<keyword evidence="5 8" id="KW-0285">Flavoprotein</keyword>
<comment type="cofactor">
    <cofactor evidence="1 8">
        <name>FMN</name>
        <dbReference type="ChEBI" id="CHEBI:58210"/>
    </cofactor>
</comment>
<organism evidence="10 11">
    <name type="scientific">Thalassolituus maritimus</name>
    <dbReference type="NCBI Taxonomy" id="484498"/>
    <lineage>
        <taxon>Bacteria</taxon>
        <taxon>Pseudomonadati</taxon>
        <taxon>Pseudomonadota</taxon>
        <taxon>Gammaproteobacteria</taxon>
        <taxon>Oceanospirillales</taxon>
        <taxon>Oceanospirillaceae</taxon>
        <taxon>Thalassolituus</taxon>
    </lineage>
</organism>
<dbReference type="GO" id="GO:0010181">
    <property type="term" value="F:FMN binding"/>
    <property type="evidence" value="ECO:0007669"/>
    <property type="project" value="UniProtKB-UniRule"/>
</dbReference>
<dbReference type="NCBIfam" id="NF006739">
    <property type="entry name" value="PRK09267.1-5"/>
    <property type="match status" value="1"/>
</dbReference>
<evidence type="ECO:0000256" key="2">
    <source>
        <dbReference type="ARBA" id="ARBA00003297"/>
    </source>
</evidence>
<dbReference type="RefSeq" id="WP_076514316.1">
    <property type="nucleotide sequence ID" value="NZ_FTOH01000002.1"/>
</dbReference>